<dbReference type="InterPro" id="IPR036465">
    <property type="entry name" value="vWFA_dom_sf"/>
</dbReference>
<sequence>MVLGWRRAFCTSTRKDQEKDSPIIREKPDPSPRIRSRLSGFFSEPSTPRLQSQPVSPTLRCRTTAPTRPCDNYPQGPKLQCKTKNSPRFFHRSAPSSPRSPSTFSVLKSGLRPSKSRCGICLQSVKTGQGTAIFTAECGDSFHFPCITAHMKKQGSLTCPICHFTWKEMHLLGSNNSLKSEKRGGDAICRDLNSKNEKRTLLKVYNDDEPLSSPTSGARFNPIPESDETEEENEEFPGFFAMNNVFPVETKVGNVEVALLSEAAVVSVGKTSETYAVVLRVKAPAATPRRAPTDLVMVLDVSRNVTAEKLRLMKRVMRMVASSLSAADRLSIVAFSTTSKRLMPLRRMTTAGRRSARRIIDAVVSLDGGSTSATDSLKKAAKVIEDRRERNPAASIMLISDGQRSGPIVTSTRFSPLEIPVHSVNLSACLYAPPDDTVGKRITGLLGDVVQDLKVQLGFAFESAPSEISAVYSYTVRPAYVGSGLSWCRVGDFHSEEERELLIELKVPSSLGGAHRLLSVRCSYKDPSTQQTVCDKVERPLLIPRPRAVESSTRDIQRLRCLFVTTRAVAESRRLAERKDVVGAHHMLASARALVLQSGSGSGSEFVRGLEAELADLNWKMRNNSERGAARGADEKAEPLTPTSAWRAAERLAKVAIMRKSLNRVSDLHGFENARF</sequence>
<dbReference type="Proteomes" id="UP000653305">
    <property type="component" value="Unassembled WGS sequence"/>
</dbReference>
<dbReference type="InterPro" id="IPR013083">
    <property type="entry name" value="Znf_RING/FYVE/PHD"/>
</dbReference>
<keyword evidence="9" id="KW-1185">Reference proteome</keyword>
<gene>
    <name evidence="8" type="ORF">PHJA_000895800</name>
</gene>
<keyword evidence="1" id="KW-0479">Metal-binding</keyword>
<dbReference type="InterPro" id="IPR001841">
    <property type="entry name" value="Znf_RING"/>
</dbReference>
<accession>A0A830BZS6</accession>
<protein>
    <submittedName>
        <fullName evidence="8">Uncharacterized protein</fullName>
    </submittedName>
</protein>
<feature type="compositionally biased region" description="Polar residues" evidence="5">
    <location>
        <begin position="44"/>
        <end position="56"/>
    </location>
</feature>
<dbReference type="PANTHER" id="PTHR10579:SF59">
    <property type="entry name" value="E3 UBIQUITIN-PROTEIN LIGASE EDA40-RELATED"/>
    <property type="match status" value="1"/>
</dbReference>
<proteinExistence type="predicted"/>
<dbReference type="Pfam" id="PF25243">
    <property type="entry name" value="WAV3_C"/>
    <property type="match status" value="1"/>
</dbReference>
<dbReference type="EMBL" id="BMAC01000146">
    <property type="protein sequence ID" value="GFP87521.1"/>
    <property type="molecule type" value="Genomic_DNA"/>
</dbReference>
<dbReference type="PANTHER" id="PTHR10579">
    <property type="entry name" value="CALCIUM-ACTIVATED CHLORIDE CHANNEL REGULATOR"/>
    <property type="match status" value="1"/>
</dbReference>
<dbReference type="InterPro" id="IPR051266">
    <property type="entry name" value="CLCR"/>
</dbReference>
<comment type="caution">
    <text evidence="8">The sequence shown here is derived from an EMBL/GenBank/DDBJ whole genome shotgun (WGS) entry which is preliminary data.</text>
</comment>
<dbReference type="AlphaFoldDB" id="A0A830BZS6"/>
<dbReference type="InterPro" id="IPR001965">
    <property type="entry name" value="Znf_PHD"/>
</dbReference>
<reference evidence="8" key="1">
    <citation type="submission" date="2020-07" db="EMBL/GenBank/DDBJ databases">
        <title>Ethylene signaling mediates host invasion by parasitic plants.</title>
        <authorList>
            <person name="Yoshida S."/>
        </authorList>
    </citation>
    <scope>NUCLEOTIDE SEQUENCE</scope>
    <source>
        <strain evidence="8">Okayama</strain>
    </source>
</reference>
<dbReference type="SMART" id="SM00327">
    <property type="entry name" value="VWA"/>
    <property type="match status" value="1"/>
</dbReference>
<dbReference type="GO" id="GO:0008270">
    <property type="term" value="F:zinc ion binding"/>
    <property type="evidence" value="ECO:0007669"/>
    <property type="project" value="UniProtKB-KW"/>
</dbReference>
<dbReference type="Gene3D" id="3.40.50.410">
    <property type="entry name" value="von Willebrand factor, type A domain"/>
    <property type="match status" value="1"/>
</dbReference>
<dbReference type="Pfam" id="PF13519">
    <property type="entry name" value="VWA_2"/>
    <property type="match status" value="1"/>
</dbReference>
<organism evidence="8 9">
    <name type="scientific">Phtheirospermum japonicum</name>
    <dbReference type="NCBI Taxonomy" id="374723"/>
    <lineage>
        <taxon>Eukaryota</taxon>
        <taxon>Viridiplantae</taxon>
        <taxon>Streptophyta</taxon>
        <taxon>Embryophyta</taxon>
        <taxon>Tracheophyta</taxon>
        <taxon>Spermatophyta</taxon>
        <taxon>Magnoliopsida</taxon>
        <taxon>eudicotyledons</taxon>
        <taxon>Gunneridae</taxon>
        <taxon>Pentapetalae</taxon>
        <taxon>asterids</taxon>
        <taxon>lamiids</taxon>
        <taxon>Lamiales</taxon>
        <taxon>Orobanchaceae</taxon>
        <taxon>Orobanchaceae incertae sedis</taxon>
        <taxon>Phtheirospermum</taxon>
    </lineage>
</organism>
<feature type="domain" description="VWFA" evidence="7">
    <location>
        <begin position="294"/>
        <end position="427"/>
    </location>
</feature>
<keyword evidence="3" id="KW-0862">Zinc</keyword>
<dbReference type="Gene3D" id="3.30.40.10">
    <property type="entry name" value="Zinc/RING finger domain, C3HC4 (zinc finger)"/>
    <property type="match status" value="1"/>
</dbReference>
<name>A0A830BZS6_9LAMI</name>
<dbReference type="SUPFAM" id="SSF57850">
    <property type="entry name" value="RING/U-box"/>
    <property type="match status" value="1"/>
</dbReference>
<feature type="region of interest" description="Disordered" evidence="5">
    <location>
        <begin position="13"/>
        <end position="61"/>
    </location>
</feature>
<feature type="domain" description="RING-type" evidence="6">
    <location>
        <begin position="118"/>
        <end position="163"/>
    </location>
</feature>
<evidence type="ECO:0000313" key="9">
    <source>
        <dbReference type="Proteomes" id="UP000653305"/>
    </source>
</evidence>
<evidence type="ECO:0000313" key="8">
    <source>
        <dbReference type="EMBL" id="GFP87521.1"/>
    </source>
</evidence>
<dbReference type="OrthoDB" id="687730at2759"/>
<dbReference type="PROSITE" id="PS50089">
    <property type="entry name" value="ZF_RING_2"/>
    <property type="match status" value="1"/>
</dbReference>
<feature type="compositionally biased region" description="Basic and acidic residues" evidence="5">
    <location>
        <begin position="13"/>
        <end position="32"/>
    </location>
</feature>
<dbReference type="InterPro" id="IPR002035">
    <property type="entry name" value="VWF_A"/>
</dbReference>
<evidence type="ECO:0000256" key="3">
    <source>
        <dbReference type="ARBA" id="ARBA00022833"/>
    </source>
</evidence>
<evidence type="ECO:0000259" key="7">
    <source>
        <dbReference type="PROSITE" id="PS50234"/>
    </source>
</evidence>
<feature type="region of interest" description="Disordered" evidence="5">
    <location>
        <begin position="207"/>
        <end position="233"/>
    </location>
</feature>
<evidence type="ECO:0000256" key="1">
    <source>
        <dbReference type="ARBA" id="ARBA00022723"/>
    </source>
</evidence>
<keyword evidence="2 4" id="KW-0863">Zinc-finger</keyword>
<dbReference type="SMART" id="SM00184">
    <property type="entry name" value="RING"/>
    <property type="match status" value="1"/>
</dbReference>
<dbReference type="PROSITE" id="PS50234">
    <property type="entry name" value="VWFA"/>
    <property type="match status" value="1"/>
</dbReference>
<evidence type="ECO:0000259" key="6">
    <source>
        <dbReference type="PROSITE" id="PS50089"/>
    </source>
</evidence>
<evidence type="ECO:0000256" key="5">
    <source>
        <dbReference type="SAM" id="MobiDB-lite"/>
    </source>
</evidence>
<dbReference type="SMART" id="SM00249">
    <property type="entry name" value="PHD"/>
    <property type="match status" value="1"/>
</dbReference>
<dbReference type="SUPFAM" id="SSF53300">
    <property type="entry name" value="vWA-like"/>
    <property type="match status" value="1"/>
</dbReference>
<dbReference type="InterPro" id="IPR057427">
    <property type="entry name" value="WAV3_C"/>
</dbReference>
<evidence type="ECO:0000256" key="4">
    <source>
        <dbReference type="PROSITE-ProRule" id="PRU00175"/>
    </source>
</evidence>
<evidence type="ECO:0000256" key="2">
    <source>
        <dbReference type="ARBA" id="ARBA00022771"/>
    </source>
</evidence>
<dbReference type="Pfam" id="PF13639">
    <property type="entry name" value="zf-RING_2"/>
    <property type="match status" value="1"/>
</dbReference>